<dbReference type="InterPro" id="IPR039538">
    <property type="entry name" value="BetI_C"/>
</dbReference>
<dbReference type="PANTHER" id="PTHR30055">
    <property type="entry name" value="HTH-TYPE TRANSCRIPTIONAL REGULATOR RUTR"/>
    <property type="match status" value="1"/>
</dbReference>
<dbReference type="EMBL" id="JAAVJB010000047">
    <property type="protein sequence ID" value="NJP66351.1"/>
    <property type="molecule type" value="Genomic_DNA"/>
</dbReference>
<evidence type="ECO:0000256" key="6">
    <source>
        <dbReference type="SAM" id="MobiDB-lite"/>
    </source>
</evidence>
<dbReference type="Gene3D" id="1.10.357.10">
    <property type="entry name" value="Tetracycline Repressor, domain 2"/>
    <property type="match status" value="1"/>
</dbReference>
<comment type="caution">
    <text evidence="8">The sequence shown here is derived from an EMBL/GenBank/DDBJ whole genome shotgun (WGS) entry which is preliminary data.</text>
</comment>
<evidence type="ECO:0000256" key="3">
    <source>
        <dbReference type="ARBA" id="ARBA00023125"/>
    </source>
</evidence>
<gene>
    <name evidence="8" type="ORF">HCJ92_08630</name>
</gene>
<dbReference type="SUPFAM" id="SSF48498">
    <property type="entry name" value="Tetracyclin repressor-like, C-terminal domain"/>
    <property type="match status" value="1"/>
</dbReference>
<dbReference type="InterPro" id="IPR036271">
    <property type="entry name" value="Tet_transcr_reg_TetR-rel_C_sf"/>
</dbReference>
<evidence type="ECO:0000256" key="4">
    <source>
        <dbReference type="ARBA" id="ARBA00023163"/>
    </source>
</evidence>
<name>A0ABX1AL10_9ACTN</name>
<evidence type="ECO:0000313" key="9">
    <source>
        <dbReference type="Proteomes" id="UP000746503"/>
    </source>
</evidence>
<dbReference type="Pfam" id="PF00440">
    <property type="entry name" value="TetR_N"/>
    <property type="match status" value="1"/>
</dbReference>
<sequence>MNDTGEQPAAPAPRAKRGPYRKGIERRRQILDKTVEVFDERGYEHTSLRAIAESVGLTHAAVSRYFGSREQLFLEVLREADQRAEADLSVDGGLAAALNSADFVTRVPGLTALFNSMLARALESDNEGSRAYFVERYERLRGRIRLVLEHGRDIGVVREDVPLDVAASLLLAAMDGLSAQWLLDEKVDVKAGMSLLDHLLSAEPPEVPAPAAGAEDSAG</sequence>
<evidence type="ECO:0000256" key="1">
    <source>
        <dbReference type="ARBA" id="ARBA00022491"/>
    </source>
</evidence>
<evidence type="ECO:0000256" key="2">
    <source>
        <dbReference type="ARBA" id="ARBA00023015"/>
    </source>
</evidence>
<feature type="domain" description="HTH tetR-type" evidence="7">
    <location>
        <begin position="24"/>
        <end position="84"/>
    </location>
</feature>
<dbReference type="InterPro" id="IPR050109">
    <property type="entry name" value="HTH-type_TetR-like_transc_reg"/>
</dbReference>
<dbReference type="InterPro" id="IPR009057">
    <property type="entry name" value="Homeodomain-like_sf"/>
</dbReference>
<dbReference type="PRINTS" id="PR00455">
    <property type="entry name" value="HTHTETR"/>
</dbReference>
<dbReference type="SUPFAM" id="SSF46689">
    <property type="entry name" value="Homeodomain-like"/>
    <property type="match status" value="1"/>
</dbReference>
<dbReference type="Proteomes" id="UP000746503">
    <property type="component" value="Unassembled WGS sequence"/>
</dbReference>
<organism evidence="8 9">
    <name type="scientific">Streptomyces spiramenti</name>
    <dbReference type="NCBI Taxonomy" id="2720606"/>
    <lineage>
        <taxon>Bacteria</taxon>
        <taxon>Bacillati</taxon>
        <taxon>Actinomycetota</taxon>
        <taxon>Actinomycetes</taxon>
        <taxon>Kitasatosporales</taxon>
        <taxon>Streptomycetaceae</taxon>
        <taxon>Streptomyces</taxon>
    </lineage>
</organism>
<protein>
    <submittedName>
        <fullName evidence="8">TetR/AcrR family transcriptional regulator</fullName>
    </submittedName>
</protein>
<keyword evidence="3 5" id="KW-0238">DNA-binding</keyword>
<evidence type="ECO:0000256" key="5">
    <source>
        <dbReference type="PROSITE-ProRule" id="PRU00335"/>
    </source>
</evidence>
<evidence type="ECO:0000313" key="8">
    <source>
        <dbReference type="EMBL" id="NJP66351.1"/>
    </source>
</evidence>
<dbReference type="Pfam" id="PF13977">
    <property type="entry name" value="TetR_C_6"/>
    <property type="match status" value="1"/>
</dbReference>
<dbReference type="InterPro" id="IPR001647">
    <property type="entry name" value="HTH_TetR"/>
</dbReference>
<keyword evidence="1" id="KW-0678">Repressor</keyword>
<keyword evidence="9" id="KW-1185">Reference proteome</keyword>
<proteinExistence type="predicted"/>
<dbReference type="PROSITE" id="PS50977">
    <property type="entry name" value="HTH_TETR_2"/>
    <property type="match status" value="1"/>
</dbReference>
<keyword evidence="2" id="KW-0805">Transcription regulation</keyword>
<feature type="region of interest" description="Disordered" evidence="6">
    <location>
        <begin position="1"/>
        <end position="23"/>
    </location>
</feature>
<feature type="DNA-binding region" description="H-T-H motif" evidence="5">
    <location>
        <begin position="47"/>
        <end position="66"/>
    </location>
</feature>
<dbReference type="RefSeq" id="WP_167932877.1">
    <property type="nucleotide sequence ID" value="NZ_JAAVJB010000047.1"/>
</dbReference>
<evidence type="ECO:0000259" key="7">
    <source>
        <dbReference type="PROSITE" id="PS50977"/>
    </source>
</evidence>
<dbReference type="PANTHER" id="PTHR30055:SF229">
    <property type="entry name" value="HTH-TYPE TRANSCRIPTIONAL REPRESSOR RV1474C"/>
    <property type="match status" value="1"/>
</dbReference>
<accession>A0ABX1AL10</accession>
<reference evidence="8 9" key="1">
    <citation type="submission" date="2020-03" db="EMBL/GenBank/DDBJ databases">
        <title>Draft genome of Streptomyces sp. ventii, isolated from the Axial Seamount in the Pacific Ocean, and resequencing of the two type strains Streptomyces lonarensis strain NCL 716 and Streptomyces bohaiensis strain 11A07.</title>
        <authorList>
            <person name="Loughran R.M."/>
            <person name="Pfannmuller K.M."/>
            <person name="Wasson B.J."/>
            <person name="Deadmond M.C."/>
            <person name="Paddock B.E."/>
            <person name="Koyack M.J."/>
            <person name="Gallegos D.A."/>
            <person name="Mitchell E.A."/>
            <person name="Ushijima B."/>
            <person name="Saw J.H."/>
            <person name="Mcphail K.L."/>
            <person name="Videau P."/>
        </authorList>
    </citation>
    <scope>NUCLEOTIDE SEQUENCE [LARGE SCALE GENOMIC DNA]</scope>
    <source>
        <strain evidence="9">5675061</strain>
    </source>
</reference>
<keyword evidence="4" id="KW-0804">Transcription</keyword>